<keyword evidence="6" id="KW-0255">Endonuclease</keyword>
<protein>
    <submittedName>
        <fullName evidence="6">Restriction endonuclease</fullName>
    </submittedName>
</protein>
<keyword evidence="6" id="KW-0540">Nuclease</keyword>
<reference evidence="6 7" key="1">
    <citation type="submission" date="2019-08" db="EMBL/GenBank/DDBJ databases">
        <title>In-depth cultivation of the pig gut microbiome towards novel bacterial diversity and tailored functional studies.</title>
        <authorList>
            <person name="Wylensek D."/>
            <person name="Hitch T.C.A."/>
            <person name="Clavel T."/>
        </authorList>
    </citation>
    <scope>NUCLEOTIDE SEQUENCE [LARGE SCALE GENOMIC DNA]</scope>
    <source>
        <strain evidence="6 7">Oil-RF-744-WCA-WT-10</strain>
    </source>
</reference>
<comment type="caution">
    <text evidence="6">The sequence shown here is derived from an EMBL/GenBank/DDBJ whole genome shotgun (WGS) entry which is preliminary data.</text>
</comment>
<keyword evidence="7" id="KW-1185">Reference proteome</keyword>
<evidence type="ECO:0000259" key="5">
    <source>
        <dbReference type="Pfam" id="PF01420"/>
    </source>
</evidence>
<proteinExistence type="inferred from homology"/>
<keyword evidence="3" id="KW-0238">DNA-binding</keyword>
<keyword evidence="6" id="KW-0378">Hydrolase</keyword>
<accession>A0A6L5XCP7</accession>
<evidence type="ECO:0000256" key="3">
    <source>
        <dbReference type="ARBA" id="ARBA00023125"/>
    </source>
</evidence>
<feature type="domain" description="Type I restriction modification DNA specificity" evidence="5">
    <location>
        <begin position="195"/>
        <end position="350"/>
    </location>
</feature>
<name>A0A6L5XCP7_9BACT</name>
<dbReference type="Proteomes" id="UP000483362">
    <property type="component" value="Unassembled WGS sequence"/>
</dbReference>
<evidence type="ECO:0000256" key="1">
    <source>
        <dbReference type="ARBA" id="ARBA00010923"/>
    </source>
</evidence>
<dbReference type="GO" id="GO:0009307">
    <property type="term" value="P:DNA restriction-modification system"/>
    <property type="evidence" value="ECO:0007669"/>
    <property type="project" value="UniProtKB-KW"/>
</dbReference>
<comment type="similarity">
    <text evidence="1">Belongs to the type-I restriction system S methylase family.</text>
</comment>
<feature type="domain" description="Type I restriction modification DNA specificity" evidence="5">
    <location>
        <begin position="22"/>
        <end position="171"/>
    </location>
</feature>
<dbReference type="Gene3D" id="3.90.220.20">
    <property type="entry name" value="DNA methylase specificity domains"/>
    <property type="match status" value="2"/>
</dbReference>
<keyword evidence="2" id="KW-0680">Restriction system</keyword>
<evidence type="ECO:0000256" key="4">
    <source>
        <dbReference type="SAM" id="MobiDB-lite"/>
    </source>
</evidence>
<evidence type="ECO:0000313" key="7">
    <source>
        <dbReference type="Proteomes" id="UP000483362"/>
    </source>
</evidence>
<feature type="region of interest" description="Disordered" evidence="4">
    <location>
        <begin position="1"/>
        <end position="20"/>
    </location>
</feature>
<dbReference type="EMBL" id="VULT01000005">
    <property type="protein sequence ID" value="MSS17043.1"/>
    <property type="molecule type" value="Genomic_DNA"/>
</dbReference>
<organism evidence="6 7">
    <name type="scientific">Sodaliphilus pleomorphus</name>
    <dbReference type="NCBI Taxonomy" id="2606626"/>
    <lineage>
        <taxon>Bacteria</taxon>
        <taxon>Pseudomonadati</taxon>
        <taxon>Bacteroidota</taxon>
        <taxon>Bacteroidia</taxon>
        <taxon>Bacteroidales</taxon>
        <taxon>Muribaculaceae</taxon>
        <taxon>Sodaliphilus</taxon>
    </lineage>
</organism>
<dbReference type="AlphaFoldDB" id="A0A6L5XCP7"/>
<evidence type="ECO:0000313" key="6">
    <source>
        <dbReference type="EMBL" id="MSS17043.1"/>
    </source>
</evidence>
<dbReference type="InterPro" id="IPR000055">
    <property type="entry name" value="Restrct_endonuc_typeI_TRD"/>
</dbReference>
<dbReference type="GO" id="GO:0004519">
    <property type="term" value="F:endonuclease activity"/>
    <property type="evidence" value="ECO:0007669"/>
    <property type="project" value="UniProtKB-KW"/>
</dbReference>
<dbReference type="SUPFAM" id="SSF116734">
    <property type="entry name" value="DNA methylase specificity domain"/>
    <property type="match status" value="1"/>
</dbReference>
<gene>
    <name evidence="6" type="ORF">FYJ29_04590</name>
</gene>
<dbReference type="Pfam" id="PF01420">
    <property type="entry name" value="Methylase_S"/>
    <property type="match status" value="2"/>
</dbReference>
<dbReference type="InterPro" id="IPR044946">
    <property type="entry name" value="Restrct_endonuc_typeI_TRD_sf"/>
</dbReference>
<dbReference type="GO" id="GO:0003677">
    <property type="term" value="F:DNA binding"/>
    <property type="evidence" value="ECO:0007669"/>
    <property type="project" value="UniProtKB-KW"/>
</dbReference>
<sequence>MQTFDNQQHNNGGGGGKLSQTHWKAFNFTEVFTEIQRGKRLKKADHSEGTTPYISATALNNGVDGFVGNKSGVRKFSDCLTIANSGSVGSAFFHQYEFVASDHVTQLKRDGLDKYAYLFMIPLINRLSEKYSFNREINDNRIRREKLILPTTDEGEIDFTFMSSFMKGVEQDILRTTLKFFNDRQIVKNSKMGGVKWKHFLIRDMFPILVPGKSKGLNHIEKVENGISYLGATNQNNGVLCFVTVDKNLVQKGNCIAFIRNGEGSMGYSVYKAEDFIATSDMTLGYNEHLNKYIGTFITTVADRIRGKYNFGYKRSATRLAKEVLTLPADENGNPDWEYMDSYMRNIENEHILSYFKTLGLAK</sequence>
<evidence type="ECO:0000256" key="2">
    <source>
        <dbReference type="ARBA" id="ARBA00022747"/>
    </source>
</evidence>